<organism evidence="1 2">
    <name type="scientific">Wickerhamomyces pijperi</name>
    <name type="common">Yeast</name>
    <name type="synonym">Pichia pijperi</name>
    <dbReference type="NCBI Taxonomy" id="599730"/>
    <lineage>
        <taxon>Eukaryota</taxon>
        <taxon>Fungi</taxon>
        <taxon>Dikarya</taxon>
        <taxon>Ascomycota</taxon>
        <taxon>Saccharomycotina</taxon>
        <taxon>Saccharomycetes</taxon>
        <taxon>Phaffomycetales</taxon>
        <taxon>Wickerhamomycetaceae</taxon>
        <taxon>Wickerhamomyces</taxon>
    </lineage>
</organism>
<proteinExistence type="predicted"/>
<gene>
    <name evidence="1" type="ORF">WICPIJ_008420</name>
</gene>
<reference evidence="1" key="2">
    <citation type="submission" date="2021-01" db="EMBL/GenBank/DDBJ databases">
        <authorList>
            <person name="Schikora-Tamarit M.A."/>
        </authorList>
    </citation>
    <scope>NUCLEOTIDE SEQUENCE</scope>
    <source>
        <strain evidence="1">CBS2887</strain>
    </source>
</reference>
<dbReference type="AlphaFoldDB" id="A0A9P8PZE3"/>
<evidence type="ECO:0000313" key="2">
    <source>
        <dbReference type="Proteomes" id="UP000774326"/>
    </source>
</evidence>
<accession>A0A9P8PZE3</accession>
<keyword evidence="2" id="KW-1185">Reference proteome</keyword>
<evidence type="ECO:0000313" key="1">
    <source>
        <dbReference type="EMBL" id="KAH3680039.1"/>
    </source>
</evidence>
<dbReference type="Proteomes" id="UP000774326">
    <property type="component" value="Unassembled WGS sequence"/>
</dbReference>
<comment type="caution">
    <text evidence="1">The sequence shown here is derived from an EMBL/GenBank/DDBJ whole genome shotgun (WGS) entry which is preliminary data.</text>
</comment>
<reference evidence="1" key="1">
    <citation type="journal article" date="2021" name="Open Biol.">
        <title>Shared evolutionary footprints suggest mitochondrial oxidative damage underlies multiple complex I losses in fungi.</title>
        <authorList>
            <person name="Schikora-Tamarit M.A."/>
            <person name="Marcet-Houben M."/>
            <person name="Nosek J."/>
            <person name="Gabaldon T."/>
        </authorList>
    </citation>
    <scope>NUCLEOTIDE SEQUENCE</scope>
    <source>
        <strain evidence="1">CBS2887</strain>
    </source>
</reference>
<protein>
    <submittedName>
        <fullName evidence="1">Uncharacterized protein</fullName>
    </submittedName>
</protein>
<dbReference type="EMBL" id="JAEUBG010004803">
    <property type="protein sequence ID" value="KAH3680039.1"/>
    <property type="molecule type" value="Genomic_DNA"/>
</dbReference>
<sequence>MKNFNKSSQLEEYLANWNTTSPILVICERFKPLAFPSKFSSSSSSESSSNLINVTYLTTSNPKGNSISLTASKASTVFSVSTLDMKLNKLCTNFTFIGLLFSNKSWFEIKLTIEAISESSKVPLLLISTNKLTVFNFTWISTS</sequence>
<name>A0A9P8PZE3_WICPI</name>